<dbReference type="EMBL" id="GBXM01035415">
    <property type="protein sequence ID" value="JAH73162.1"/>
    <property type="molecule type" value="Transcribed_RNA"/>
</dbReference>
<organism evidence="1">
    <name type="scientific">Anguilla anguilla</name>
    <name type="common">European freshwater eel</name>
    <name type="synonym">Muraena anguilla</name>
    <dbReference type="NCBI Taxonomy" id="7936"/>
    <lineage>
        <taxon>Eukaryota</taxon>
        <taxon>Metazoa</taxon>
        <taxon>Chordata</taxon>
        <taxon>Craniata</taxon>
        <taxon>Vertebrata</taxon>
        <taxon>Euteleostomi</taxon>
        <taxon>Actinopterygii</taxon>
        <taxon>Neopterygii</taxon>
        <taxon>Teleostei</taxon>
        <taxon>Anguilliformes</taxon>
        <taxon>Anguillidae</taxon>
        <taxon>Anguilla</taxon>
    </lineage>
</organism>
<sequence length="12" mass="1463">MLSYCLVFKFVL</sequence>
<accession>A0A0E9V537</accession>
<proteinExistence type="predicted"/>
<reference evidence="1" key="2">
    <citation type="journal article" date="2015" name="Fish Shellfish Immunol.">
        <title>Early steps in the European eel (Anguilla anguilla)-Vibrio vulnificus interaction in the gills: Role of the RtxA13 toxin.</title>
        <authorList>
            <person name="Callol A."/>
            <person name="Pajuelo D."/>
            <person name="Ebbesson L."/>
            <person name="Teles M."/>
            <person name="MacKenzie S."/>
            <person name="Amaro C."/>
        </authorList>
    </citation>
    <scope>NUCLEOTIDE SEQUENCE</scope>
</reference>
<name>A0A0E9V537_ANGAN</name>
<reference evidence="1" key="1">
    <citation type="submission" date="2014-11" db="EMBL/GenBank/DDBJ databases">
        <authorList>
            <person name="Amaro Gonzalez C."/>
        </authorList>
    </citation>
    <scope>NUCLEOTIDE SEQUENCE</scope>
</reference>
<protein>
    <submittedName>
        <fullName evidence="1">Uncharacterized protein</fullName>
    </submittedName>
</protein>
<evidence type="ECO:0000313" key="1">
    <source>
        <dbReference type="EMBL" id="JAH73162.1"/>
    </source>
</evidence>